<dbReference type="Pfam" id="PF00111">
    <property type="entry name" value="Fer2"/>
    <property type="match status" value="1"/>
</dbReference>
<dbReference type="Gene3D" id="3.10.20.30">
    <property type="match status" value="1"/>
</dbReference>
<keyword evidence="2" id="KW-0479">Metal-binding</keyword>
<dbReference type="EMBL" id="QFGA01000003">
    <property type="protein sequence ID" value="TEB04523.1"/>
    <property type="molecule type" value="Genomic_DNA"/>
</dbReference>
<evidence type="ECO:0000256" key="4">
    <source>
        <dbReference type="ARBA" id="ARBA00023004"/>
    </source>
</evidence>
<proteinExistence type="predicted"/>
<dbReference type="SUPFAM" id="SSF47741">
    <property type="entry name" value="CO dehydrogenase ISP C-domain like"/>
    <property type="match status" value="1"/>
</dbReference>
<evidence type="ECO:0000256" key="6">
    <source>
        <dbReference type="ARBA" id="ARBA00060707"/>
    </source>
</evidence>
<dbReference type="AlphaFoldDB" id="A0A4Y7R6Y9"/>
<keyword evidence="5" id="KW-0411">Iron-sulfur</keyword>
<dbReference type="InterPro" id="IPR036010">
    <property type="entry name" value="2Fe-2S_ferredoxin-like_sf"/>
</dbReference>
<evidence type="ECO:0000259" key="7">
    <source>
        <dbReference type="PROSITE" id="PS51085"/>
    </source>
</evidence>
<dbReference type="GO" id="GO:0046872">
    <property type="term" value="F:metal ion binding"/>
    <property type="evidence" value="ECO:0007669"/>
    <property type="project" value="UniProtKB-KW"/>
</dbReference>
<accession>A0A4Y7R6Y9</accession>
<evidence type="ECO:0000313" key="8">
    <source>
        <dbReference type="EMBL" id="TEB04523.1"/>
    </source>
</evidence>
<gene>
    <name evidence="8" type="primary">cutS_2</name>
    <name evidence="8" type="ORF">Psch_03283</name>
</gene>
<dbReference type="CDD" id="cd00207">
    <property type="entry name" value="fer2"/>
    <property type="match status" value="1"/>
</dbReference>
<dbReference type="InterPro" id="IPR012675">
    <property type="entry name" value="Beta-grasp_dom_sf"/>
</dbReference>
<reference evidence="8 9" key="1">
    <citation type="journal article" date="2018" name="Environ. Microbiol.">
        <title>Novel energy conservation strategies and behaviour of Pelotomaculum schinkii driving syntrophic propionate catabolism.</title>
        <authorList>
            <person name="Hidalgo-Ahumada C.A.P."/>
            <person name="Nobu M.K."/>
            <person name="Narihiro T."/>
            <person name="Tamaki H."/>
            <person name="Liu W.T."/>
            <person name="Kamagata Y."/>
            <person name="Stams A.J.M."/>
            <person name="Imachi H."/>
            <person name="Sousa D.Z."/>
        </authorList>
    </citation>
    <scope>NUCLEOTIDE SEQUENCE [LARGE SCALE GENOMIC DNA]</scope>
    <source>
        <strain evidence="8 9">HH</strain>
    </source>
</reference>
<dbReference type="Gene3D" id="1.10.150.120">
    <property type="entry name" value="[2Fe-2S]-binding domain"/>
    <property type="match status" value="1"/>
</dbReference>
<evidence type="ECO:0000256" key="5">
    <source>
        <dbReference type="ARBA" id="ARBA00023014"/>
    </source>
</evidence>
<keyword evidence="3 8" id="KW-0560">Oxidoreductase</keyword>
<dbReference type="PROSITE" id="PS00197">
    <property type="entry name" value="2FE2S_FER_1"/>
    <property type="match status" value="1"/>
</dbReference>
<keyword evidence="1" id="KW-0001">2Fe-2S</keyword>
<dbReference type="PANTHER" id="PTHR44379">
    <property type="entry name" value="OXIDOREDUCTASE WITH IRON-SULFUR SUBUNIT"/>
    <property type="match status" value="1"/>
</dbReference>
<dbReference type="SUPFAM" id="SSF54292">
    <property type="entry name" value="2Fe-2S ferredoxin-like"/>
    <property type="match status" value="1"/>
</dbReference>
<dbReference type="Proteomes" id="UP000298324">
    <property type="component" value="Unassembled WGS sequence"/>
</dbReference>
<dbReference type="PANTHER" id="PTHR44379:SF5">
    <property type="entry name" value="OXIDOREDUCTASE WITH IRON-SULFUR SUBUNIT"/>
    <property type="match status" value="1"/>
</dbReference>
<keyword evidence="4" id="KW-0408">Iron</keyword>
<keyword evidence="9" id="KW-1185">Reference proteome</keyword>
<dbReference type="GO" id="GO:0051537">
    <property type="term" value="F:2 iron, 2 sulfur cluster binding"/>
    <property type="evidence" value="ECO:0007669"/>
    <property type="project" value="UniProtKB-KW"/>
</dbReference>
<dbReference type="EC" id="1.2.7.4" evidence="8"/>
<comment type="pathway">
    <text evidence="6">Alkaloid degradation; nicotine degradation.</text>
</comment>
<dbReference type="FunFam" id="1.10.150.120:FF:000003">
    <property type="entry name" value="Carbon monoxide dehydrogenase, small subunit"/>
    <property type="match status" value="1"/>
</dbReference>
<dbReference type="InterPro" id="IPR036884">
    <property type="entry name" value="2Fe-2S-bd_dom_sf"/>
</dbReference>
<evidence type="ECO:0000256" key="2">
    <source>
        <dbReference type="ARBA" id="ARBA00022723"/>
    </source>
</evidence>
<evidence type="ECO:0000256" key="3">
    <source>
        <dbReference type="ARBA" id="ARBA00023002"/>
    </source>
</evidence>
<dbReference type="RefSeq" id="WP_190258903.1">
    <property type="nucleotide sequence ID" value="NZ_QFGA01000003.1"/>
</dbReference>
<dbReference type="FunFam" id="3.10.20.30:FF:000020">
    <property type="entry name" value="Xanthine dehydrogenase iron-sulfur subunit"/>
    <property type="match status" value="1"/>
</dbReference>
<organism evidence="8 9">
    <name type="scientific">Pelotomaculum schinkii</name>
    <dbReference type="NCBI Taxonomy" id="78350"/>
    <lineage>
        <taxon>Bacteria</taxon>
        <taxon>Bacillati</taxon>
        <taxon>Bacillota</taxon>
        <taxon>Clostridia</taxon>
        <taxon>Eubacteriales</taxon>
        <taxon>Desulfotomaculaceae</taxon>
        <taxon>Pelotomaculum</taxon>
    </lineage>
</organism>
<dbReference type="Pfam" id="PF01799">
    <property type="entry name" value="Fer2_2"/>
    <property type="match status" value="1"/>
</dbReference>
<evidence type="ECO:0000256" key="1">
    <source>
        <dbReference type="ARBA" id="ARBA00022714"/>
    </source>
</evidence>
<dbReference type="InterPro" id="IPR002888">
    <property type="entry name" value="2Fe-2S-bd"/>
</dbReference>
<dbReference type="InterPro" id="IPR051452">
    <property type="entry name" value="Diverse_Oxidoreductases"/>
</dbReference>
<evidence type="ECO:0000313" key="9">
    <source>
        <dbReference type="Proteomes" id="UP000298324"/>
    </source>
</evidence>
<dbReference type="PROSITE" id="PS51085">
    <property type="entry name" value="2FE2S_FER_2"/>
    <property type="match status" value="1"/>
</dbReference>
<comment type="caution">
    <text evidence="8">The sequence shown here is derived from an EMBL/GenBank/DDBJ whole genome shotgun (WGS) entry which is preliminary data.</text>
</comment>
<sequence length="178" mass="19243">MSNVVIDKQGRKNYLITIKVNGDEYTRLVKANTLLVNFLRDDLDLTGTKRGCELGDCGSCTVLKNGKPVNSCLLLAVEADGQEFTTIEGVASTNKLDIVQEKFIEYGAFQCGYCAPGMILSAKALLTRNPKPTEHEVREAIAGNLCRCTGYVNIVKAILAASGQDVPLLDNKGVSIDE</sequence>
<protein>
    <submittedName>
        <fullName evidence="8">Carbon monoxide dehydrogenase small chain</fullName>
        <ecNumber evidence="8">1.2.7.4</ecNumber>
    </submittedName>
</protein>
<dbReference type="InterPro" id="IPR001041">
    <property type="entry name" value="2Fe-2S_ferredoxin-type"/>
</dbReference>
<dbReference type="InterPro" id="IPR006058">
    <property type="entry name" value="2Fe2S_fd_BS"/>
</dbReference>
<dbReference type="GO" id="GO:0043885">
    <property type="term" value="F:anaerobic carbon-monoxide dehydrogenase activity"/>
    <property type="evidence" value="ECO:0007669"/>
    <property type="project" value="UniProtKB-EC"/>
</dbReference>
<name>A0A4Y7R6Y9_9FIRM</name>
<feature type="domain" description="2Fe-2S ferredoxin-type" evidence="7">
    <location>
        <begin position="14"/>
        <end position="90"/>
    </location>
</feature>